<dbReference type="AlphaFoldDB" id="A0A8H5MGA4"/>
<evidence type="ECO:0000256" key="2">
    <source>
        <dbReference type="ARBA" id="ARBA00022170"/>
    </source>
</evidence>
<dbReference type="Pfam" id="PF07896">
    <property type="entry name" value="DUF1674"/>
    <property type="match status" value="1"/>
</dbReference>
<feature type="compositionally biased region" description="Basic and acidic residues" evidence="3">
    <location>
        <begin position="96"/>
        <end position="105"/>
    </location>
</feature>
<dbReference type="PANTHER" id="PTHR28524">
    <property type="entry name" value="SUCCINATE DEHYDROGENASE ASSEMBLY FACTOR 4, MITOCHONDRIAL"/>
    <property type="match status" value="1"/>
</dbReference>
<dbReference type="PANTHER" id="PTHR28524:SF3">
    <property type="entry name" value="SUCCINATE DEHYDROGENASE ASSEMBLY FACTOR 4, MITOCHONDRIAL"/>
    <property type="match status" value="1"/>
</dbReference>
<name>A0A8H5MGA4_9AGAR</name>
<keyword evidence="5" id="KW-1185">Reference proteome</keyword>
<dbReference type="OrthoDB" id="2587912at2759"/>
<accession>A0A8H5MGA4</accession>
<evidence type="ECO:0000256" key="3">
    <source>
        <dbReference type="SAM" id="MobiDB-lite"/>
    </source>
</evidence>
<sequence>MYHSLRLFRICSSPYHARSIGNFARPSPPQLPREMQLEFEELQKQSENLPNPAVSTSPPPETPVKSEGGENLNPITGERGGPKTEPVGRWGSEGDWSFKGRVSDF</sequence>
<dbReference type="GO" id="GO:0005739">
    <property type="term" value="C:mitochondrion"/>
    <property type="evidence" value="ECO:0007669"/>
    <property type="project" value="TreeGrafter"/>
</dbReference>
<reference evidence="4 5" key="1">
    <citation type="journal article" date="2020" name="ISME J.">
        <title>Uncovering the hidden diversity of litter-decomposition mechanisms in mushroom-forming fungi.</title>
        <authorList>
            <person name="Floudas D."/>
            <person name="Bentzer J."/>
            <person name="Ahren D."/>
            <person name="Johansson T."/>
            <person name="Persson P."/>
            <person name="Tunlid A."/>
        </authorList>
    </citation>
    <scope>NUCLEOTIDE SEQUENCE [LARGE SCALE GENOMIC DNA]</scope>
    <source>
        <strain evidence="4 5">CBS 406.79</strain>
    </source>
</reference>
<feature type="compositionally biased region" description="Polar residues" evidence="3">
    <location>
        <begin position="45"/>
        <end position="56"/>
    </location>
</feature>
<evidence type="ECO:0000313" key="4">
    <source>
        <dbReference type="EMBL" id="KAF5392857.1"/>
    </source>
</evidence>
<protein>
    <recommendedName>
        <fullName evidence="2">Succinate dehydrogenase assembly factor 4, mitochondrial</fullName>
    </recommendedName>
</protein>
<gene>
    <name evidence="4" type="ORF">D9757_000832</name>
</gene>
<proteinExistence type="inferred from homology"/>
<dbReference type="InterPro" id="IPR012875">
    <property type="entry name" value="SDHF4"/>
</dbReference>
<evidence type="ECO:0000313" key="5">
    <source>
        <dbReference type="Proteomes" id="UP000518752"/>
    </source>
</evidence>
<organism evidence="4 5">
    <name type="scientific">Collybiopsis confluens</name>
    <dbReference type="NCBI Taxonomy" id="2823264"/>
    <lineage>
        <taxon>Eukaryota</taxon>
        <taxon>Fungi</taxon>
        <taxon>Dikarya</taxon>
        <taxon>Basidiomycota</taxon>
        <taxon>Agaricomycotina</taxon>
        <taxon>Agaricomycetes</taxon>
        <taxon>Agaricomycetidae</taxon>
        <taxon>Agaricales</taxon>
        <taxon>Marasmiineae</taxon>
        <taxon>Omphalotaceae</taxon>
        <taxon>Collybiopsis</taxon>
    </lineage>
</organism>
<comment type="similarity">
    <text evidence="1">Belongs to the SDHAF4 family.</text>
</comment>
<comment type="caution">
    <text evidence="4">The sequence shown here is derived from an EMBL/GenBank/DDBJ whole genome shotgun (WGS) entry which is preliminary data.</text>
</comment>
<dbReference type="EMBL" id="JAACJN010000004">
    <property type="protein sequence ID" value="KAF5392857.1"/>
    <property type="molecule type" value="Genomic_DNA"/>
</dbReference>
<evidence type="ECO:0000256" key="1">
    <source>
        <dbReference type="ARBA" id="ARBA00005701"/>
    </source>
</evidence>
<dbReference type="Proteomes" id="UP000518752">
    <property type="component" value="Unassembled WGS sequence"/>
</dbReference>
<feature type="region of interest" description="Disordered" evidence="3">
    <location>
        <begin position="42"/>
        <end position="105"/>
    </location>
</feature>
<dbReference type="GO" id="GO:0034553">
    <property type="term" value="P:mitochondrial respiratory chain complex II assembly"/>
    <property type="evidence" value="ECO:0007669"/>
    <property type="project" value="TreeGrafter"/>
</dbReference>